<protein>
    <submittedName>
        <fullName evidence="1">Uncharacterized protein</fullName>
    </submittedName>
</protein>
<comment type="caution">
    <text evidence="1">The sequence shown here is derived from an EMBL/GenBank/DDBJ whole genome shotgun (WGS) entry which is preliminary data.</text>
</comment>
<keyword evidence="2" id="KW-1185">Reference proteome</keyword>
<reference evidence="1 2" key="1">
    <citation type="journal article" date="2023" name="Sci. Data">
        <title>Genome assembly of the Korean intertidal mud-creeper Batillaria attramentaria.</title>
        <authorList>
            <person name="Patra A.K."/>
            <person name="Ho P.T."/>
            <person name="Jun S."/>
            <person name="Lee S.J."/>
            <person name="Kim Y."/>
            <person name="Won Y.J."/>
        </authorList>
    </citation>
    <scope>NUCLEOTIDE SEQUENCE [LARGE SCALE GENOMIC DNA]</scope>
    <source>
        <strain evidence="1">Wonlab-2016</strain>
    </source>
</reference>
<gene>
    <name evidence="1" type="ORF">BaRGS_00020155</name>
</gene>
<dbReference type="EMBL" id="JACVVK020000149">
    <property type="protein sequence ID" value="KAK7488538.1"/>
    <property type="molecule type" value="Genomic_DNA"/>
</dbReference>
<dbReference type="Proteomes" id="UP001519460">
    <property type="component" value="Unassembled WGS sequence"/>
</dbReference>
<name>A0ABD0KND4_9CAEN</name>
<organism evidence="1 2">
    <name type="scientific">Batillaria attramentaria</name>
    <dbReference type="NCBI Taxonomy" id="370345"/>
    <lineage>
        <taxon>Eukaryota</taxon>
        <taxon>Metazoa</taxon>
        <taxon>Spiralia</taxon>
        <taxon>Lophotrochozoa</taxon>
        <taxon>Mollusca</taxon>
        <taxon>Gastropoda</taxon>
        <taxon>Caenogastropoda</taxon>
        <taxon>Sorbeoconcha</taxon>
        <taxon>Cerithioidea</taxon>
        <taxon>Batillariidae</taxon>
        <taxon>Batillaria</taxon>
    </lineage>
</organism>
<proteinExistence type="predicted"/>
<evidence type="ECO:0000313" key="1">
    <source>
        <dbReference type="EMBL" id="KAK7488538.1"/>
    </source>
</evidence>
<accession>A0ABD0KND4</accession>
<evidence type="ECO:0000313" key="2">
    <source>
        <dbReference type="Proteomes" id="UP001519460"/>
    </source>
</evidence>
<dbReference type="AlphaFoldDB" id="A0ABD0KND4"/>
<sequence length="95" mass="10338">MHLPALCPRSRTRLCRLPRWLTGSVLSKTQTLTYLLYTLKIPPPPPVDPDPFISPPIFGVSDPNYVDGVTHSGISPAAEKSVSTFSHVLNAQACP</sequence>